<dbReference type="Proteomes" id="UP000703269">
    <property type="component" value="Unassembled WGS sequence"/>
</dbReference>
<evidence type="ECO:0000313" key="2">
    <source>
        <dbReference type="Proteomes" id="UP000703269"/>
    </source>
</evidence>
<name>A0A9P3GPF7_9APHY</name>
<reference evidence="1 2" key="1">
    <citation type="submission" date="2021-08" db="EMBL/GenBank/DDBJ databases">
        <title>Draft Genome Sequence of Phanerochaete sordida strain YK-624.</title>
        <authorList>
            <person name="Mori T."/>
            <person name="Dohra H."/>
            <person name="Suzuki T."/>
            <person name="Kawagishi H."/>
            <person name="Hirai H."/>
        </authorList>
    </citation>
    <scope>NUCLEOTIDE SEQUENCE [LARGE SCALE GENOMIC DNA]</scope>
    <source>
        <strain evidence="1 2">YK-624</strain>
    </source>
</reference>
<sequence>MSVFNPKILDASIRDVTTDLADEQKVDVLIYAMQNLKLERSRILIENAVESCLRLPKLSPDISNKARLLRAKARLAVSLHAAANQDLEAILRLDPDHVEARALMGGTLHPSKRAHQPNQTPSFSTEVWREIATFLPRRDLKTLLVLPHVLSRIASQLLFRKIDLHFDKEHAQQTADILTRIITDCTFASHVKTMRIFVPGRETFPMTFQTGMLANALPKMTSLRNIHCSMRWKDIFAFMRVLESAHQRVFGLSLLPSDGLGELKLPKFKHVTQFSLAAAAGNPAQVYEFLGQNRGALRSIHLHNLNWTFPSEHLSLRNLTHLDFLGTFAADSLGIAEILANGIQLESLRLQCVLECNASAQFREYADSLPFLRHFAFSLLGYRVNDYDLFPAISEFVANRTQLHTLHLTVPSADWAQRRLGYDATVWGVLPGLTGLRTLHATLPKDVAAAVAMWLVPRSVTALSLYSLTAGDPVSFVSQLRAGLPPGLRFIGLFQFQVEDVPEVVRAGFPMVRVARIEDSYYTVRSSPAGAVSVEEWPKSRTQYNVAEWLEWFDCKNAEWQDPTEFLA</sequence>
<organism evidence="1 2">
    <name type="scientific">Phanerochaete sordida</name>
    <dbReference type="NCBI Taxonomy" id="48140"/>
    <lineage>
        <taxon>Eukaryota</taxon>
        <taxon>Fungi</taxon>
        <taxon>Dikarya</taxon>
        <taxon>Basidiomycota</taxon>
        <taxon>Agaricomycotina</taxon>
        <taxon>Agaricomycetes</taxon>
        <taxon>Polyporales</taxon>
        <taxon>Phanerochaetaceae</taxon>
        <taxon>Phanerochaete</taxon>
    </lineage>
</organism>
<dbReference type="AlphaFoldDB" id="A0A9P3GPF7"/>
<dbReference type="Gene3D" id="3.80.10.10">
    <property type="entry name" value="Ribonuclease Inhibitor"/>
    <property type="match status" value="1"/>
</dbReference>
<evidence type="ECO:0000313" key="1">
    <source>
        <dbReference type="EMBL" id="GJE98678.1"/>
    </source>
</evidence>
<dbReference type="SUPFAM" id="SSF48452">
    <property type="entry name" value="TPR-like"/>
    <property type="match status" value="1"/>
</dbReference>
<dbReference type="OrthoDB" id="2685413at2759"/>
<accession>A0A9P3GPF7</accession>
<comment type="caution">
    <text evidence="1">The sequence shown here is derived from an EMBL/GenBank/DDBJ whole genome shotgun (WGS) entry which is preliminary data.</text>
</comment>
<dbReference type="EMBL" id="BPQB01000092">
    <property type="protein sequence ID" value="GJE98678.1"/>
    <property type="molecule type" value="Genomic_DNA"/>
</dbReference>
<proteinExistence type="predicted"/>
<dbReference type="InterPro" id="IPR032675">
    <property type="entry name" value="LRR_dom_sf"/>
</dbReference>
<protein>
    <submittedName>
        <fullName evidence="1">Uncharacterized protein</fullName>
    </submittedName>
</protein>
<gene>
    <name evidence="1" type="ORF">PsYK624_149130</name>
</gene>
<dbReference type="InterPro" id="IPR011990">
    <property type="entry name" value="TPR-like_helical_dom_sf"/>
</dbReference>
<dbReference type="SUPFAM" id="SSF52047">
    <property type="entry name" value="RNI-like"/>
    <property type="match status" value="1"/>
</dbReference>
<keyword evidence="2" id="KW-1185">Reference proteome</keyword>